<evidence type="ECO:0000256" key="3">
    <source>
        <dbReference type="ARBA" id="ARBA00022741"/>
    </source>
</evidence>
<dbReference type="InterPro" id="IPR027417">
    <property type="entry name" value="P-loop_NTPase"/>
</dbReference>
<dbReference type="PANTHER" id="PTHR43820">
    <property type="entry name" value="HIGH-AFFINITY BRANCHED-CHAIN AMINO ACID TRANSPORT ATP-BINDING PROTEIN LIVF"/>
    <property type="match status" value="1"/>
</dbReference>
<dbReference type="InterPro" id="IPR052156">
    <property type="entry name" value="BCAA_Transport_ATP-bd_LivF"/>
</dbReference>
<evidence type="ECO:0000259" key="6">
    <source>
        <dbReference type="PROSITE" id="PS50893"/>
    </source>
</evidence>
<dbReference type="SUPFAM" id="SSF52540">
    <property type="entry name" value="P-loop containing nucleoside triphosphate hydrolases"/>
    <property type="match status" value="1"/>
</dbReference>
<feature type="domain" description="ABC transporter" evidence="6">
    <location>
        <begin position="3"/>
        <end position="238"/>
    </location>
</feature>
<evidence type="ECO:0000313" key="7">
    <source>
        <dbReference type="EMBL" id="MFD1778670.1"/>
    </source>
</evidence>
<dbReference type="GO" id="GO:0005524">
    <property type="term" value="F:ATP binding"/>
    <property type="evidence" value="ECO:0007669"/>
    <property type="project" value="UniProtKB-KW"/>
</dbReference>
<dbReference type="Pfam" id="PF00005">
    <property type="entry name" value="ABC_tran"/>
    <property type="match status" value="1"/>
</dbReference>
<dbReference type="PROSITE" id="PS50893">
    <property type="entry name" value="ABC_TRANSPORTER_2"/>
    <property type="match status" value="1"/>
</dbReference>
<comment type="similarity">
    <text evidence="1">Belongs to the ABC transporter superfamily.</text>
</comment>
<proteinExistence type="inferred from homology"/>
<organism evidence="7 8">
    <name type="scientific">Fredinandcohnia salidurans</name>
    <dbReference type="NCBI Taxonomy" id="2595041"/>
    <lineage>
        <taxon>Bacteria</taxon>
        <taxon>Bacillati</taxon>
        <taxon>Bacillota</taxon>
        <taxon>Bacilli</taxon>
        <taxon>Bacillales</taxon>
        <taxon>Bacillaceae</taxon>
        <taxon>Fredinandcohnia</taxon>
    </lineage>
</organism>
<evidence type="ECO:0000256" key="2">
    <source>
        <dbReference type="ARBA" id="ARBA00022448"/>
    </source>
</evidence>
<gene>
    <name evidence="7" type="ORF">ACFSFW_08325</name>
</gene>
<name>A0ABW4MQJ4_9BACI</name>
<keyword evidence="2" id="KW-0813">Transport</keyword>
<dbReference type="RefSeq" id="WP_388037078.1">
    <property type="nucleotide sequence ID" value="NZ_JBHUEK010000010.1"/>
</dbReference>
<dbReference type="PANTHER" id="PTHR43820:SF3">
    <property type="entry name" value="BRANCHED-CHAIN AMINO ACID TRANSPORT SYSTEM,ATP-BINDING PROTEIN"/>
    <property type="match status" value="1"/>
</dbReference>
<dbReference type="InterPro" id="IPR017871">
    <property type="entry name" value="ABC_transporter-like_CS"/>
</dbReference>
<dbReference type="Proteomes" id="UP001597227">
    <property type="component" value="Unassembled WGS sequence"/>
</dbReference>
<sequence>MTLRTINLTTYHGRVKGIDGINLVVNPGEIISIIGANGAGKSTLLGTISGTYKPTEGEVLYNDTSLTRVKSHKVVEQGISLVPEGRQIFSNLTVKENLILGMYFKYRKEKQIVSPKIDRMIEMFPGLQKHMNSVAGTLSGGEQQMLAIARALMSDPKVILLDEPSMGLAPLIVKEILDIMKQIRDEFGAMVILVEQNVKAALSVADRAYVMDRGKFVLEGRADELIQNPLVQSTYLGYTEKVI</sequence>
<dbReference type="EMBL" id="JBHUEK010000010">
    <property type="protein sequence ID" value="MFD1778670.1"/>
    <property type="molecule type" value="Genomic_DNA"/>
</dbReference>
<reference evidence="8" key="1">
    <citation type="journal article" date="2019" name="Int. J. Syst. Evol. Microbiol.">
        <title>The Global Catalogue of Microorganisms (GCM) 10K type strain sequencing project: providing services to taxonomists for standard genome sequencing and annotation.</title>
        <authorList>
            <consortium name="The Broad Institute Genomics Platform"/>
            <consortium name="The Broad Institute Genome Sequencing Center for Infectious Disease"/>
            <person name="Wu L."/>
            <person name="Ma J."/>
        </authorList>
    </citation>
    <scope>NUCLEOTIDE SEQUENCE [LARGE SCALE GENOMIC DNA]</scope>
    <source>
        <strain evidence="8">CCUG 15531</strain>
    </source>
</reference>
<dbReference type="PROSITE" id="PS00211">
    <property type="entry name" value="ABC_TRANSPORTER_1"/>
    <property type="match status" value="1"/>
</dbReference>
<keyword evidence="5" id="KW-0029">Amino-acid transport</keyword>
<dbReference type="SMART" id="SM00382">
    <property type="entry name" value="AAA"/>
    <property type="match status" value="1"/>
</dbReference>
<dbReference type="InterPro" id="IPR003593">
    <property type="entry name" value="AAA+_ATPase"/>
</dbReference>
<keyword evidence="4 7" id="KW-0067">ATP-binding</keyword>
<keyword evidence="3" id="KW-0547">Nucleotide-binding</keyword>
<protein>
    <submittedName>
        <fullName evidence="7">ABC transporter ATP-binding protein</fullName>
    </submittedName>
</protein>
<evidence type="ECO:0000313" key="8">
    <source>
        <dbReference type="Proteomes" id="UP001597227"/>
    </source>
</evidence>
<dbReference type="InterPro" id="IPR003439">
    <property type="entry name" value="ABC_transporter-like_ATP-bd"/>
</dbReference>
<accession>A0ABW4MQJ4</accession>
<evidence type="ECO:0000256" key="5">
    <source>
        <dbReference type="ARBA" id="ARBA00022970"/>
    </source>
</evidence>
<dbReference type="CDD" id="cd03224">
    <property type="entry name" value="ABC_TM1139_LivF_branched"/>
    <property type="match status" value="1"/>
</dbReference>
<evidence type="ECO:0000256" key="4">
    <source>
        <dbReference type="ARBA" id="ARBA00022840"/>
    </source>
</evidence>
<dbReference type="Gene3D" id="3.40.50.300">
    <property type="entry name" value="P-loop containing nucleotide triphosphate hydrolases"/>
    <property type="match status" value="1"/>
</dbReference>
<keyword evidence="8" id="KW-1185">Reference proteome</keyword>
<evidence type="ECO:0000256" key="1">
    <source>
        <dbReference type="ARBA" id="ARBA00005417"/>
    </source>
</evidence>
<comment type="caution">
    <text evidence="7">The sequence shown here is derived from an EMBL/GenBank/DDBJ whole genome shotgun (WGS) entry which is preliminary data.</text>
</comment>